<feature type="compositionally biased region" description="Low complexity" evidence="2">
    <location>
        <begin position="570"/>
        <end position="602"/>
    </location>
</feature>
<dbReference type="RefSeq" id="XP_033345318.1">
    <property type="nucleotide sequence ID" value="XM_033489427.1"/>
</dbReference>
<dbReference type="RefSeq" id="XP_033345316.1">
    <property type="nucleotide sequence ID" value="XM_033489425.1"/>
</dbReference>
<evidence type="ECO:0000313" key="6">
    <source>
        <dbReference type="RefSeq" id="XP_033345315.1"/>
    </source>
</evidence>
<feature type="compositionally biased region" description="Polar residues" evidence="2">
    <location>
        <begin position="53"/>
        <end position="68"/>
    </location>
</feature>
<dbReference type="InterPro" id="IPR036378">
    <property type="entry name" value="FAS1_dom_sf"/>
</dbReference>
<feature type="compositionally biased region" description="Low complexity" evidence="2">
    <location>
        <begin position="547"/>
        <end position="558"/>
    </location>
</feature>
<keyword evidence="3" id="KW-0732">Signal</keyword>
<evidence type="ECO:0000313" key="10">
    <source>
        <dbReference type="RefSeq" id="XP_033345319.1"/>
    </source>
</evidence>
<proteinExistence type="predicted"/>
<feature type="region of interest" description="Disordered" evidence="2">
    <location>
        <begin position="39"/>
        <end position="96"/>
    </location>
</feature>
<dbReference type="RefSeq" id="XP_033345317.1">
    <property type="nucleotide sequence ID" value="XM_033489426.1"/>
</dbReference>
<dbReference type="Pfam" id="PF02469">
    <property type="entry name" value="Fasciclin"/>
    <property type="match status" value="2"/>
</dbReference>
<dbReference type="SMART" id="SM00554">
    <property type="entry name" value="FAS1"/>
    <property type="match status" value="2"/>
</dbReference>
<name>A0A6J3JYV0_9HYME</name>
<feature type="region of interest" description="Disordered" evidence="2">
    <location>
        <begin position="543"/>
        <end position="606"/>
    </location>
</feature>
<feature type="domain" description="FAS1" evidence="4">
    <location>
        <begin position="915"/>
        <end position="1048"/>
    </location>
</feature>
<keyword evidence="1" id="KW-0175">Coiled coil</keyword>
<dbReference type="PROSITE" id="PS50213">
    <property type="entry name" value="FAS1"/>
    <property type="match status" value="2"/>
</dbReference>
<dbReference type="Proteomes" id="UP000504631">
    <property type="component" value="Unplaced"/>
</dbReference>
<evidence type="ECO:0000256" key="3">
    <source>
        <dbReference type="SAM" id="SignalP"/>
    </source>
</evidence>
<dbReference type="RefSeq" id="XP_033345319.1">
    <property type="nucleotide sequence ID" value="XM_033489428.1"/>
</dbReference>
<feature type="coiled-coil region" evidence="1">
    <location>
        <begin position="109"/>
        <end position="140"/>
    </location>
</feature>
<dbReference type="PANTHER" id="PTHR10900">
    <property type="entry name" value="PERIOSTIN-RELATED"/>
    <property type="match status" value="1"/>
</dbReference>
<dbReference type="PANTHER" id="PTHR10900:SF120">
    <property type="entry name" value="MUCIN-5AC-RELATED"/>
    <property type="match status" value="1"/>
</dbReference>
<feature type="domain" description="FAS1" evidence="4">
    <location>
        <begin position="760"/>
        <end position="908"/>
    </location>
</feature>
<feature type="region of interest" description="Disordered" evidence="2">
    <location>
        <begin position="707"/>
        <end position="729"/>
    </location>
</feature>
<dbReference type="SUPFAM" id="SSF82153">
    <property type="entry name" value="FAS1 domain"/>
    <property type="match status" value="2"/>
</dbReference>
<dbReference type="GeneID" id="117231218"/>
<evidence type="ECO:0000256" key="1">
    <source>
        <dbReference type="SAM" id="Coils"/>
    </source>
</evidence>
<dbReference type="RefSeq" id="XP_033345315.1">
    <property type="nucleotide sequence ID" value="XM_033489424.1"/>
</dbReference>
<accession>A0A6J3JYV0</accession>
<evidence type="ECO:0000259" key="4">
    <source>
        <dbReference type="PROSITE" id="PS50213"/>
    </source>
</evidence>
<dbReference type="Gene3D" id="2.30.180.10">
    <property type="entry name" value="FAS1 domain"/>
    <property type="match status" value="2"/>
</dbReference>
<protein>
    <submittedName>
        <fullName evidence="6 7">Mucin-3A isoform X1</fullName>
    </submittedName>
</protein>
<evidence type="ECO:0000256" key="2">
    <source>
        <dbReference type="SAM" id="MobiDB-lite"/>
    </source>
</evidence>
<dbReference type="InterPro" id="IPR050904">
    <property type="entry name" value="Adhesion/Biosynth-related"/>
</dbReference>
<sequence length="1048" mass="116252">MRRRNVLCFLWITAILRIQGFVAAEADPAILSGTDLAQFQQSHPSHDPRPRLSASQQAQILSDVQQHQQRFRRPQDATNSRGSFDQVASKPQTSASYPSLAKYKVDRAKQQQLQQLYQQQQQVQQLIQEQQQKIAQQLSNPNYLNAQTQFQSQPAKQQFPQQFSSQYQNTNSHFQNLQQDLSQPLFSDRQTLQLQEYLEKQRELELVQKQRQQLLLEQQELRRQQELLRLQQLQKLTSTTPLPVPVTSASTIAVSTATSPVLVSLPTARKITSSETDLFLKAIATHQKKFSTTTPIPPTTTTTARTTTTIKPTIVTAVSPRTYQEKITVTPTIPENLLSLIQEQQNQFVQQGKPKPQIKVIYQTEKPVTSKTVTTKTRSASLGSERDVLLKQLKLALAQSIDDDVRNVSTRDIVLPNGKKIQLIDSSSSLTSNLPTDGSTLTMSTLALTTSTTTIKPPKAIFEELTRGVLPPGADFEVIRQKSDGKLEEIGKAPIQSLPAKKVTFVVLEEQPDGSYKVQGVKGNAEKEGSEVESIVEKIKKGELKLPPSSSNPTTATSLQNFGSGLDPNSISTRQSATASSQSIASTSPRSTTPRSTSISSRYTESKPTEYFPHVTISPNSVPTTDKYLSSASSVTSHVYNSLGSVNTTPKLTPLDHDSRVTSKYPSVTRSHFIPTMAPVNEIITTTLPSMPTTFSHQSTNSYIHFTTRPTGETSPTLKTIPTTTRPSSTLHNENIIYQDSFERSTISSTIESPSTRSQIHESLNTLFRREGLFAMAKYLRQSGLDNVLNETGPYTIFVPTDKAFRTLLVQLGGPEKAEQKFRDNPRLLSGLLLHHVIPGAFRIDSLQDEMTGVSLAGTQLRVNEYAMHDHEWNDIKQVTTINGAKVASNKRDIEIPQGVAHAVDRVMFPLPVGDLVQTLQADRERRFTNFLKMLYISGLQDTLSGPKTFTVFAPTDSAFESSSKDGAPVWTEEDGPEAAKTIVSRHVIPSTLYTAGMRYYLQKDTLRPQSPVHIHKNGGRVRVNEAHVVTHNIPATNGVLHAIDGIL</sequence>
<dbReference type="InterPro" id="IPR000782">
    <property type="entry name" value="FAS1_domain"/>
</dbReference>
<feature type="coiled-coil region" evidence="1">
    <location>
        <begin position="197"/>
        <end position="236"/>
    </location>
</feature>
<evidence type="ECO:0000313" key="5">
    <source>
        <dbReference type="Proteomes" id="UP000504631"/>
    </source>
</evidence>
<keyword evidence="5" id="KW-1185">Reference proteome</keyword>
<feature type="compositionally biased region" description="Low complexity" evidence="2">
    <location>
        <begin position="714"/>
        <end position="727"/>
    </location>
</feature>
<feature type="signal peptide" evidence="3">
    <location>
        <begin position="1"/>
        <end position="24"/>
    </location>
</feature>
<feature type="compositionally biased region" description="Polar residues" evidence="2">
    <location>
        <begin position="559"/>
        <end position="569"/>
    </location>
</feature>
<dbReference type="KEGG" id="bvk:117231218"/>
<gene>
    <name evidence="6 7 8 9 10" type="primary">LOC117231218</name>
</gene>
<reference evidence="6 7" key="1">
    <citation type="submission" date="2025-04" db="UniProtKB">
        <authorList>
            <consortium name="RefSeq"/>
        </authorList>
    </citation>
    <scope>IDENTIFICATION</scope>
    <source>
        <tissue evidence="6 7">Muscle</tissue>
    </source>
</reference>
<evidence type="ECO:0000313" key="9">
    <source>
        <dbReference type="RefSeq" id="XP_033345318.1"/>
    </source>
</evidence>
<evidence type="ECO:0000313" key="7">
    <source>
        <dbReference type="RefSeq" id="XP_033345316.1"/>
    </source>
</evidence>
<organism evidence="5 6">
    <name type="scientific">Bombus vosnesenskii</name>
    <dbReference type="NCBI Taxonomy" id="207650"/>
    <lineage>
        <taxon>Eukaryota</taxon>
        <taxon>Metazoa</taxon>
        <taxon>Ecdysozoa</taxon>
        <taxon>Arthropoda</taxon>
        <taxon>Hexapoda</taxon>
        <taxon>Insecta</taxon>
        <taxon>Pterygota</taxon>
        <taxon>Neoptera</taxon>
        <taxon>Endopterygota</taxon>
        <taxon>Hymenoptera</taxon>
        <taxon>Apocrita</taxon>
        <taxon>Aculeata</taxon>
        <taxon>Apoidea</taxon>
        <taxon>Anthophila</taxon>
        <taxon>Apidae</taxon>
        <taxon>Bombus</taxon>
        <taxon>Pyrobombus</taxon>
    </lineage>
</organism>
<dbReference type="AlphaFoldDB" id="A0A6J3JYV0"/>
<feature type="chain" id="PRO_5044643805" evidence="3">
    <location>
        <begin position="25"/>
        <end position="1048"/>
    </location>
</feature>
<evidence type="ECO:0000313" key="8">
    <source>
        <dbReference type="RefSeq" id="XP_033345317.1"/>
    </source>
</evidence>